<dbReference type="Gene3D" id="1.10.1740.10">
    <property type="match status" value="1"/>
</dbReference>
<dbReference type="Pfam" id="PF04542">
    <property type="entry name" value="Sigma70_r2"/>
    <property type="match status" value="1"/>
</dbReference>
<dbReference type="InterPro" id="IPR013325">
    <property type="entry name" value="RNA_pol_sigma_r2"/>
</dbReference>
<name>A0ABR9ZPI9_9FIRM</name>
<evidence type="ECO:0000259" key="8">
    <source>
        <dbReference type="Pfam" id="PF08281"/>
    </source>
</evidence>
<gene>
    <name evidence="9" type="ORF">ISU02_04465</name>
</gene>
<keyword evidence="3 6" id="KW-0731">Sigma factor</keyword>
<protein>
    <recommendedName>
        <fullName evidence="6">RNA polymerase sigma factor</fullName>
    </recommendedName>
</protein>
<accession>A0ABR9ZPI9</accession>
<dbReference type="RefSeq" id="WP_194700586.1">
    <property type="nucleotide sequence ID" value="NZ_JADKNH010000002.1"/>
</dbReference>
<sequence>MVAFETVYEQNYTKLYNLAYRMTGNLQDAEDVLQTAFLNAYKAYDQFREESHVATWLYQIVLNESKHYFKKINKMPVDQYAESNDLTIREVYGYINSFGTVEDEVMYTATKEACLQLFMSCLSSKLRAVFTLRVVLDFSTEEVAEILQIKPSTVKVYLHRARTFITDNVKGKCSLINPDNPCKCSSWIKYALETGLKIENSDIKIIQKKEALIKAAFKEEVSALYKVMLLYNTEVVPKPYESFKAHVKVLMASKKYKLLNYTAD</sequence>
<keyword evidence="10" id="KW-1185">Reference proteome</keyword>
<dbReference type="NCBIfam" id="TIGR02937">
    <property type="entry name" value="sigma70-ECF"/>
    <property type="match status" value="1"/>
</dbReference>
<feature type="domain" description="RNA polymerase sigma factor 70 region 4 type 2" evidence="8">
    <location>
        <begin position="114"/>
        <end position="163"/>
    </location>
</feature>
<comment type="similarity">
    <text evidence="1 6">Belongs to the sigma-70 factor family. ECF subfamily.</text>
</comment>
<keyword evidence="4 6" id="KW-0238">DNA-binding</keyword>
<dbReference type="PANTHER" id="PTHR43133">
    <property type="entry name" value="RNA POLYMERASE ECF-TYPE SIGMA FACTO"/>
    <property type="match status" value="1"/>
</dbReference>
<dbReference type="SUPFAM" id="SSF88946">
    <property type="entry name" value="Sigma2 domain of RNA polymerase sigma factors"/>
    <property type="match status" value="1"/>
</dbReference>
<keyword evidence="5 6" id="KW-0804">Transcription</keyword>
<dbReference type="Pfam" id="PF08281">
    <property type="entry name" value="Sigma70_r4_2"/>
    <property type="match status" value="1"/>
</dbReference>
<evidence type="ECO:0000256" key="6">
    <source>
        <dbReference type="RuleBase" id="RU000716"/>
    </source>
</evidence>
<dbReference type="InterPro" id="IPR014284">
    <property type="entry name" value="RNA_pol_sigma-70_dom"/>
</dbReference>
<evidence type="ECO:0000256" key="5">
    <source>
        <dbReference type="ARBA" id="ARBA00023163"/>
    </source>
</evidence>
<evidence type="ECO:0000256" key="2">
    <source>
        <dbReference type="ARBA" id="ARBA00023015"/>
    </source>
</evidence>
<dbReference type="InterPro" id="IPR013249">
    <property type="entry name" value="RNA_pol_sigma70_r4_t2"/>
</dbReference>
<keyword evidence="2 6" id="KW-0805">Transcription regulation</keyword>
<feature type="domain" description="RNA polymerase sigma-70 region 2" evidence="7">
    <location>
        <begin position="8"/>
        <end position="71"/>
    </location>
</feature>
<dbReference type="Gene3D" id="1.10.10.10">
    <property type="entry name" value="Winged helix-like DNA-binding domain superfamily/Winged helix DNA-binding domain"/>
    <property type="match status" value="1"/>
</dbReference>
<dbReference type="SUPFAM" id="SSF88659">
    <property type="entry name" value="Sigma3 and sigma4 domains of RNA polymerase sigma factors"/>
    <property type="match status" value="1"/>
</dbReference>
<evidence type="ECO:0000259" key="7">
    <source>
        <dbReference type="Pfam" id="PF04542"/>
    </source>
</evidence>
<dbReference type="InterPro" id="IPR007627">
    <property type="entry name" value="RNA_pol_sigma70_r2"/>
</dbReference>
<dbReference type="InterPro" id="IPR000838">
    <property type="entry name" value="RNA_pol_sigma70_ECF_CS"/>
</dbReference>
<comment type="caution">
    <text evidence="9">The sequence shown here is derived from an EMBL/GenBank/DDBJ whole genome shotgun (WGS) entry which is preliminary data.</text>
</comment>
<dbReference type="PROSITE" id="PS01063">
    <property type="entry name" value="SIGMA70_ECF"/>
    <property type="match status" value="1"/>
</dbReference>
<proteinExistence type="inferred from homology"/>
<dbReference type="EMBL" id="JADKNH010000002">
    <property type="protein sequence ID" value="MBF4692354.1"/>
    <property type="molecule type" value="Genomic_DNA"/>
</dbReference>
<evidence type="ECO:0000256" key="4">
    <source>
        <dbReference type="ARBA" id="ARBA00023125"/>
    </source>
</evidence>
<dbReference type="CDD" id="cd06171">
    <property type="entry name" value="Sigma70_r4"/>
    <property type="match status" value="1"/>
</dbReference>
<evidence type="ECO:0000313" key="10">
    <source>
        <dbReference type="Proteomes" id="UP000614200"/>
    </source>
</evidence>
<organism evidence="9 10">
    <name type="scientific">Fusibacter ferrireducens</name>
    <dbReference type="NCBI Taxonomy" id="2785058"/>
    <lineage>
        <taxon>Bacteria</taxon>
        <taxon>Bacillati</taxon>
        <taxon>Bacillota</taxon>
        <taxon>Clostridia</taxon>
        <taxon>Eubacteriales</taxon>
        <taxon>Eubacteriales Family XII. Incertae Sedis</taxon>
        <taxon>Fusibacter</taxon>
    </lineage>
</organism>
<reference evidence="9 10" key="1">
    <citation type="submission" date="2020-11" db="EMBL/GenBank/DDBJ databases">
        <title>Fusibacter basophilias sp. nov.</title>
        <authorList>
            <person name="Qiu D."/>
        </authorList>
    </citation>
    <scope>NUCLEOTIDE SEQUENCE [LARGE SCALE GENOMIC DNA]</scope>
    <source>
        <strain evidence="9 10">Q10-2</strain>
    </source>
</reference>
<evidence type="ECO:0000256" key="1">
    <source>
        <dbReference type="ARBA" id="ARBA00010641"/>
    </source>
</evidence>
<dbReference type="InterPro" id="IPR013324">
    <property type="entry name" value="RNA_pol_sigma_r3/r4-like"/>
</dbReference>
<dbReference type="PANTHER" id="PTHR43133:SF51">
    <property type="entry name" value="RNA POLYMERASE SIGMA FACTOR"/>
    <property type="match status" value="1"/>
</dbReference>
<dbReference type="InterPro" id="IPR039425">
    <property type="entry name" value="RNA_pol_sigma-70-like"/>
</dbReference>
<evidence type="ECO:0000313" key="9">
    <source>
        <dbReference type="EMBL" id="MBF4692354.1"/>
    </source>
</evidence>
<evidence type="ECO:0000256" key="3">
    <source>
        <dbReference type="ARBA" id="ARBA00023082"/>
    </source>
</evidence>
<dbReference type="InterPro" id="IPR036388">
    <property type="entry name" value="WH-like_DNA-bd_sf"/>
</dbReference>
<dbReference type="Proteomes" id="UP000614200">
    <property type="component" value="Unassembled WGS sequence"/>
</dbReference>